<keyword evidence="5" id="KW-1185">Reference proteome</keyword>
<keyword evidence="2 4" id="KW-0012">Acyltransferase</keyword>
<dbReference type="EC" id="2.3.1.280" evidence="4"/>
<evidence type="ECO:0000256" key="2">
    <source>
        <dbReference type="ARBA" id="ARBA00023315"/>
    </source>
</evidence>
<dbReference type="Gene3D" id="3.40.630.30">
    <property type="match status" value="1"/>
</dbReference>
<evidence type="ECO:0000313" key="5">
    <source>
        <dbReference type="Proteomes" id="UP000680038"/>
    </source>
</evidence>
<feature type="domain" description="N-acetyltransferase" evidence="3">
    <location>
        <begin position="6"/>
        <end position="146"/>
    </location>
</feature>
<dbReference type="Pfam" id="PF00583">
    <property type="entry name" value="Acetyltransf_1"/>
    <property type="match status" value="1"/>
</dbReference>
<dbReference type="Proteomes" id="UP000680038">
    <property type="component" value="Unassembled WGS sequence"/>
</dbReference>
<dbReference type="InterPro" id="IPR016181">
    <property type="entry name" value="Acyl_CoA_acyltransferase"/>
</dbReference>
<dbReference type="EMBL" id="CAJRAF010000002">
    <property type="protein sequence ID" value="CAG4999226.1"/>
    <property type="molecule type" value="Genomic_DNA"/>
</dbReference>
<evidence type="ECO:0000313" key="4">
    <source>
        <dbReference type="EMBL" id="CAG4999226.1"/>
    </source>
</evidence>
<dbReference type="PANTHER" id="PTHR43877:SF2">
    <property type="entry name" value="AMINOALKYLPHOSPHONATE N-ACETYLTRANSFERASE-RELATED"/>
    <property type="match status" value="1"/>
</dbReference>
<dbReference type="InterPro" id="IPR000182">
    <property type="entry name" value="GNAT_dom"/>
</dbReference>
<evidence type="ECO:0000259" key="3">
    <source>
        <dbReference type="PROSITE" id="PS51186"/>
    </source>
</evidence>
<name>A0A916JB60_9BACT</name>
<gene>
    <name evidence="4" type="primary">phnO</name>
    <name evidence="4" type="ORF">DYBT9275_02182</name>
</gene>
<proteinExistence type="predicted"/>
<dbReference type="InterPro" id="IPR050832">
    <property type="entry name" value="Bact_Acetyltransf"/>
</dbReference>
<organism evidence="4 5">
    <name type="scientific">Dyadobacter helix</name>
    <dbReference type="NCBI Taxonomy" id="2822344"/>
    <lineage>
        <taxon>Bacteria</taxon>
        <taxon>Pseudomonadati</taxon>
        <taxon>Bacteroidota</taxon>
        <taxon>Cytophagia</taxon>
        <taxon>Cytophagales</taxon>
        <taxon>Spirosomataceae</taxon>
        <taxon>Dyadobacter</taxon>
    </lineage>
</organism>
<reference evidence="4" key="1">
    <citation type="submission" date="2021-04" db="EMBL/GenBank/DDBJ databases">
        <authorList>
            <person name="Rodrigo-Torres L."/>
            <person name="Arahal R. D."/>
            <person name="Lucena T."/>
        </authorList>
    </citation>
    <scope>NUCLEOTIDE SEQUENCE</scope>
    <source>
        <strain evidence="4">CECT 9275</strain>
    </source>
</reference>
<evidence type="ECO:0000256" key="1">
    <source>
        <dbReference type="ARBA" id="ARBA00022679"/>
    </source>
</evidence>
<accession>A0A916JB60</accession>
<dbReference type="SUPFAM" id="SSF55729">
    <property type="entry name" value="Acyl-CoA N-acyltransferases (Nat)"/>
    <property type="match status" value="1"/>
</dbReference>
<dbReference type="GO" id="GO:0016747">
    <property type="term" value="F:acyltransferase activity, transferring groups other than amino-acyl groups"/>
    <property type="evidence" value="ECO:0007669"/>
    <property type="project" value="InterPro"/>
</dbReference>
<dbReference type="RefSeq" id="WP_215238844.1">
    <property type="nucleotide sequence ID" value="NZ_CAJRAF010000002.1"/>
</dbReference>
<protein>
    <submittedName>
        <fullName evidence="4">Aminoalkylphosphonate N-acetyltransferase</fullName>
        <ecNumber evidence="4">2.3.1.280</ecNumber>
    </submittedName>
</protein>
<sequence>MRELDLSIRPATDKDADILYTMICGLENKVMDRMNFDFVFLRNIRNDAIRYYIAEYGQQPVGMGSCHIQALLHHAALVGEIQEMYVEEAFRSKAIGKMLMGYLVDFAKSKGAIQLEVTSRNYRESAHRFYQREGFEKSHVKLVRYF</sequence>
<dbReference type="PANTHER" id="PTHR43877">
    <property type="entry name" value="AMINOALKYLPHOSPHONATE N-ACETYLTRANSFERASE-RELATED-RELATED"/>
    <property type="match status" value="1"/>
</dbReference>
<dbReference type="CDD" id="cd04301">
    <property type="entry name" value="NAT_SF"/>
    <property type="match status" value="1"/>
</dbReference>
<comment type="caution">
    <text evidence="4">The sequence shown here is derived from an EMBL/GenBank/DDBJ whole genome shotgun (WGS) entry which is preliminary data.</text>
</comment>
<dbReference type="AlphaFoldDB" id="A0A916JB60"/>
<dbReference type="PROSITE" id="PS51186">
    <property type="entry name" value="GNAT"/>
    <property type="match status" value="1"/>
</dbReference>
<keyword evidence="1 4" id="KW-0808">Transferase</keyword>